<protein>
    <submittedName>
        <fullName evidence="1">Uncharacterized protein</fullName>
    </submittedName>
</protein>
<evidence type="ECO:0000313" key="1">
    <source>
        <dbReference type="EMBL" id="OYR10785.1"/>
    </source>
</evidence>
<proteinExistence type="predicted"/>
<dbReference type="Proteomes" id="UP000216478">
    <property type="component" value="Unassembled WGS sequence"/>
</dbReference>
<dbReference type="EMBL" id="NNRL01000163">
    <property type="protein sequence ID" value="OYR10785.1"/>
    <property type="molecule type" value="Genomic_DNA"/>
</dbReference>
<keyword evidence="2" id="KW-1185">Reference proteome</keyword>
<evidence type="ECO:0000313" key="2">
    <source>
        <dbReference type="Proteomes" id="UP000216478"/>
    </source>
</evidence>
<reference evidence="1 2" key="1">
    <citation type="submission" date="2017-07" db="EMBL/GenBank/DDBJ databases">
        <title>Phylogenetic study on the rhizospheric bacterium Ochrobactrum sp. A44.</title>
        <authorList>
            <person name="Krzyzanowska D.M."/>
            <person name="Ossowicki A."/>
            <person name="Rajewska M."/>
            <person name="Maciag T."/>
            <person name="Kaczynski Z."/>
            <person name="Czerwicka M."/>
            <person name="Jafra S."/>
        </authorList>
    </citation>
    <scope>NUCLEOTIDE SEQUENCE [LARGE SCALE GENOMIC DNA]</scope>
    <source>
        <strain evidence="1 2">OgA9a</strain>
    </source>
</reference>
<name>A0A256F7F5_9HYPH</name>
<comment type="caution">
    <text evidence="1">The sequence shown here is derived from an EMBL/GenBank/DDBJ whole genome shotgun (WGS) entry which is preliminary data.</text>
</comment>
<sequence>MKRTIAPQLPKCSGNCVVYASFCDQKTLDQKKVLANSL</sequence>
<accession>A0A256F7F5</accession>
<gene>
    <name evidence="1" type="ORF">CEV33_2251</name>
</gene>
<organism evidence="1 2">
    <name type="scientific">Brucella grignonensis</name>
    <dbReference type="NCBI Taxonomy" id="94627"/>
    <lineage>
        <taxon>Bacteria</taxon>
        <taxon>Pseudomonadati</taxon>
        <taxon>Pseudomonadota</taxon>
        <taxon>Alphaproteobacteria</taxon>
        <taxon>Hyphomicrobiales</taxon>
        <taxon>Brucellaceae</taxon>
        <taxon>Brucella/Ochrobactrum group</taxon>
        <taxon>Brucella</taxon>
    </lineage>
</organism>
<dbReference type="AlphaFoldDB" id="A0A256F7F5"/>